<keyword evidence="3" id="KW-1185">Reference proteome</keyword>
<keyword evidence="1" id="KW-0812">Transmembrane</keyword>
<accession>A0A941DME4</accession>
<evidence type="ECO:0000313" key="2">
    <source>
        <dbReference type="EMBL" id="MBR7782610.1"/>
    </source>
</evidence>
<dbReference type="Proteomes" id="UP000680067">
    <property type="component" value="Unassembled WGS sequence"/>
</dbReference>
<sequence>MFIIWGKKQKRFPEGYIANWCSVCHDIREFKVTRIHLASHVYYISFSKGEPVGHTFACQHCGAEHYRNIDQAFHTASESKPLDLLIEETNPNCMEIWHEDVALSEKMRQRPQELTPAERQHLLIQPLYHLSYLAEKQGSNITLTGLLTGAGAIVLGAAISGLLIPLVDHPLWAAGITGVSIAGLLYLSVSYNRNRFMRREVYARLKPLYLALQPSEAELNQTKITLKPTKLKIGDWLNARALLKFLSDSPAAAQR</sequence>
<evidence type="ECO:0000313" key="3">
    <source>
        <dbReference type="Proteomes" id="UP000680067"/>
    </source>
</evidence>
<dbReference type="AlphaFoldDB" id="A0A941DME4"/>
<gene>
    <name evidence="2" type="ORF">KDM89_10675</name>
</gene>
<keyword evidence="1" id="KW-1133">Transmembrane helix</keyword>
<protein>
    <submittedName>
        <fullName evidence="2">Uncharacterized protein</fullName>
    </submittedName>
</protein>
<keyword evidence="1" id="KW-0472">Membrane</keyword>
<dbReference type="EMBL" id="JAGSPN010000007">
    <property type="protein sequence ID" value="MBR7782610.1"/>
    <property type="molecule type" value="Genomic_DNA"/>
</dbReference>
<organism evidence="2 3">
    <name type="scientific">Undibacterium luofuense</name>
    <dbReference type="NCBI Taxonomy" id="2828733"/>
    <lineage>
        <taxon>Bacteria</taxon>
        <taxon>Pseudomonadati</taxon>
        <taxon>Pseudomonadota</taxon>
        <taxon>Betaproteobacteria</taxon>
        <taxon>Burkholderiales</taxon>
        <taxon>Oxalobacteraceae</taxon>
        <taxon>Undibacterium</taxon>
    </lineage>
</organism>
<reference evidence="2" key="1">
    <citation type="submission" date="2021-04" db="EMBL/GenBank/DDBJ databases">
        <title>novel species isolated from subtropical streams in China.</title>
        <authorList>
            <person name="Lu H."/>
        </authorList>
    </citation>
    <scope>NUCLEOTIDE SEQUENCE</scope>
    <source>
        <strain evidence="2">LFS511W</strain>
    </source>
</reference>
<name>A0A941DME4_9BURK</name>
<dbReference type="RefSeq" id="WP_212687925.1">
    <property type="nucleotide sequence ID" value="NZ_JAGSPN010000007.1"/>
</dbReference>
<proteinExistence type="predicted"/>
<comment type="caution">
    <text evidence="2">The sequence shown here is derived from an EMBL/GenBank/DDBJ whole genome shotgun (WGS) entry which is preliminary data.</text>
</comment>
<feature type="transmembrane region" description="Helical" evidence="1">
    <location>
        <begin position="141"/>
        <end position="164"/>
    </location>
</feature>
<evidence type="ECO:0000256" key="1">
    <source>
        <dbReference type="SAM" id="Phobius"/>
    </source>
</evidence>
<feature type="transmembrane region" description="Helical" evidence="1">
    <location>
        <begin position="170"/>
        <end position="189"/>
    </location>
</feature>